<evidence type="ECO:0000313" key="3">
    <source>
        <dbReference type="Proteomes" id="UP000662747"/>
    </source>
</evidence>
<proteinExistence type="predicted"/>
<feature type="compositionally biased region" description="Low complexity" evidence="1">
    <location>
        <begin position="64"/>
        <end position="75"/>
    </location>
</feature>
<accession>A0ABX7P863</accession>
<evidence type="ECO:0000313" key="2">
    <source>
        <dbReference type="EMBL" id="QSQ26645.1"/>
    </source>
</evidence>
<protein>
    <recommendedName>
        <fullName evidence="4">Lipoprotein</fullName>
    </recommendedName>
</protein>
<dbReference type="Proteomes" id="UP000662747">
    <property type="component" value="Chromosome"/>
</dbReference>
<feature type="compositionally biased region" description="Pro residues" evidence="1">
    <location>
        <begin position="33"/>
        <end position="50"/>
    </location>
</feature>
<keyword evidence="3" id="KW-1185">Reference proteome</keyword>
<feature type="region of interest" description="Disordered" evidence="1">
    <location>
        <begin position="33"/>
        <end position="96"/>
    </location>
</feature>
<reference evidence="2 3" key="1">
    <citation type="submission" date="2021-02" db="EMBL/GenBank/DDBJ databases">
        <title>De Novo genome assembly of isolated myxobacteria.</title>
        <authorList>
            <person name="Stevens D.C."/>
        </authorList>
    </citation>
    <scope>NUCLEOTIDE SEQUENCE [LARGE SCALE GENOMIC DNA]</scope>
    <source>
        <strain evidence="3">SCPEA02</strain>
    </source>
</reference>
<dbReference type="EMBL" id="CP071090">
    <property type="protein sequence ID" value="QSQ26645.1"/>
    <property type="molecule type" value="Genomic_DNA"/>
</dbReference>
<gene>
    <name evidence="2" type="ORF">JY651_17675</name>
</gene>
<organism evidence="2 3">
    <name type="scientific">Pyxidicoccus parkwayensis</name>
    <dbReference type="NCBI Taxonomy" id="2813578"/>
    <lineage>
        <taxon>Bacteria</taxon>
        <taxon>Pseudomonadati</taxon>
        <taxon>Myxococcota</taxon>
        <taxon>Myxococcia</taxon>
        <taxon>Myxococcales</taxon>
        <taxon>Cystobacterineae</taxon>
        <taxon>Myxococcaceae</taxon>
        <taxon>Pyxidicoccus</taxon>
    </lineage>
</organism>
<dbReference type="RefSeq" id="WP_206728190.1">
    <property type="nucleotide sequence ID" value="NZ_CP071090.1"/>
</dbReference>
<feature type="compositionally biased region" description="Pro residues" evidence="1">
    <location>
        <begin position="85"/>
        <end position="94"/>
    </location>
</feature>
<evidence type="ECO:0000256" key="1">
    <source>
        <dbReference type="SAM" id="MobiDB-lite"/>
    </source>
</evidence>
<sequence>MSLSLKSPWLAATITTTLVAGIAWSLGMTPGPTTPSAPAPVPAPTAPVPAAPGASADAARLRQLEQQVEQLSQRLGAEETARANVPPPPLPPTPEELAQRREAGMEMFEMKVDAYQQERMDPAWADPARKSLETSMGTLLTSLPADRRGHLLNVDCRTHSCMATLEFPNFAAAKDQFPRFVEHMYDVPCGRTAVLDDAEDPTAPLKVRVLFDECAHN</sequence>
<evidence type="ECO:0008006" key="4">
    <source>
        <dbReference type="Google" id="ProtNLM"/>
    </source>
</evidence>
<name>A0ABX7P863_9BACT</name>